<sequence>MFPWFWLWAPQLRLPFSGDVAQDIEPRLDWFFNGIKPQAGNARIEAQAFEVASYGHQLGLITEALIDLAERQQAESEPLRELRAIRDRIEAIKAGEHERELAALEARVRQLRARRAAVD</sequence>
<evidence type="ECO:0000313" key="1">
    <source>
        <dbReference type="EMBL" id="TCV00961.1"/>
    </source>
</evidence>
<evidence type="ECO:0000313" key="2">
    <source>
        <dbReference type="Proteomes" id="UP000295110"/>
    </source>
</evidence>
<dbReference type="AlphaFoldDB" id="A0A4R3VAB5"/>
<dbReference type="RefSeq" id="WP_207911114.1">
    <property type="nucleotide sequence ID" value="NZ_CBCSGL010000009.1"/>
</dbReference>
<keyword evidence="2" id="KW-1185">Reference proteome</keyword>
<protein>
    <submittedName>
        <fullName evidence="1">Uncharacterized protein</fullName>
    </submittedName>
</protein>
<comment type="caution">
    <text evidence="1">The sequence shown here is derived from an EMBL/GenBank/DDBJ whole genome shotgun (WGS) entry which is preliminary data.</text>
</comment>
<dbReference type="EMBL" id="SMBU01000007">
    <property type="protein sequence ID" value="TCV00961.1"/>
    <property type="molecule type" value="Genomic_DNA"/>
</dbReference>
<proteinExistence type="predicted"/>
<name>A0A4R3VAB5_ROSSA</name>
<dbReference type="Proteomes" id="UP000295110">
    <property type="component" value="Unassembled WGS sequence"/>
</dbReference>
<accession>A0A4R3VAB5</accession>
<organism evidence="1 2">
    <name type="scientific">Roseateles saccharophilus</name>
    <name type="common">Pseudomonas saccharophila</name>
    <dbReference type="NCBI Taxonomy" id="304"/>
    <lineage>
        <taxon>Bacteria</taxon>
        <taxon>Pseudomonadati</taxon>
        <taxon>Pseudomonadota</taxon>
        <taxon>Betaproteobacteria</taxon>
        <taxon>Burkholderiales</taxon>
        <taxon>Sphaerotilaceae</taxon>
        <taxon>Roseateles</taxon>
    </lineage>
</organism>
<reference evidence="1 2" key="1">
    <citation type="submission" date="2019-03" db="EMBL/GenBank/DDBJ databases">
        <title>Genomic Encyclopedia of Type Strains, Phase IV (KMG-IV): sequencing the most valuable type-strain genomes for metagenomic binning, comparative biology and taxonomic classification.</title>
        <authorList>
            <person name="Goeker M."/>
        </authorList>
    </citation>
    <scope>NUCLEOTIDE SEQUENCE [LARGE SCALE GENOMIC DNA]</scope>
    <source>
        <strain evidence="1 2">DSM 654</strain>
    </source>
</reference>
<gene>
    <name evidence="1" type="ORF">EV671_100790</name>
</gene>